<name>A0A4R6N811_9BURK</name>
<dbReference type="InterPro" id="IPR025737">
    <property type="entry name" value="FApF"/>
</dbReference>
<dbReference type="AlphaFoldDB" id="A0A4R6N811"/>
<dbReference type="Pfam" id="PF13557">
    <property type="entry name" value="Phenol_MetA_deg"/>
    <property type="match status" value="1"/>
</dbReference>
<keyword evidence="3" id="KW-1185">Reference proteome</keyword>
<organism evidence="2 3">
    <name type="scientific">Roseateles asaccharophilus</name>
    <dbReference type="NCBI Taxonomy" id="582607"/>
    <lineage>
        <taxon>Bacteria</taxon>
        <taxon>Pseudomonadati</taxon>
        <taxon>Pseudomonadota</taxon>
        <taxon>Betaproteobacteria</taxon>
        <taxon>Burkholderiales</taxon>
        <taxon>Sphaerotilaceae</taxon>
        <taxon>Roseateles</taxon>
    </lineage>
</organism>
<evidence type="ECO:0000313" key="2">
    <source>
        <dbReference type="EMBL" id="TDP11257.1"/>
    </source>
</evidence>
<feature type="signal peptide" evidence="1">
    <location>
        <begin position="1"/>
        <end position="21"/>
    </location>
</feature>
<protein>
    <recommendedName>
        <fullName evidence="4">Outer membrane beta-barrel porin/alpha-amylase</fullName>
    </recommendedName>
</protein>
<evidence type="ECO:0000313" key="3">
    <source>
        <dbReference type="Proteomes" id="UP000295357"/>
    </source>
</evidence>
<evidence type="ECO:0008006" key="4">
    <source>
        <dbReference type="Google" id="ProtNLM"/>
    </source>
</evidence>
<sequence>MKKYMPSLAAAMVAISGGAQATENGQLRALLGAPGFEMASPQFPGVYGQLWLQNYRAKQFKGNDGQPLQTTANTPLGPLALRVEGEIEADVFVARGTWVSDFRVAEGRVGVSASLPLIQQRNDIRLSAELPAGLSAQAASAVQGLLAQQGAARSGSKSGAGDLDLTGFVDWQEDESRLVLGMSVVAPTGSYDAQRAVNPGTGKYWTLRPVLLSSAVWENGLELGLRATYSFNSRNTATEVRSGQYLHADYAAMYRLNDAWRMGLQGYLVEQTTRDKGPGVAAHGNKARVHALGPMLAYMSESGIWSADIKVLNEFSVRNRPEGRTVWLRLNLRLD</sequence>
<dbReference type="RefSeq" id="WP_162849466.1">
    <property type="nucleotide sequence ID" value="NZ_SNXE01000003.1"/>
</dbReference>
<dbReference type="Proteomes" id="UP000295357">
    <property type="component" value="Unassembled WGS sequence"/>
</dbReference>
<feature type="chain" id="PRO_5020380316" description="Outer membrane beta-barrel porin/alpha-amylase" evidence="1">
    <location>
        <begin position="22"/>
        <end position="335"/>
    </location>
</feature>
<proteinExistence type="predicted"/>
<dbReference type="EMBL" id="SNXE01000003">
    <property type="protein sequence ID" value="TDP11257.1"/>
    <property type="molecule type" value="Genomic_DNA"/>
</dbReference>
<comment type="caution">
    <text evidence="2">The sequence shown here is derived from an EMBL/GenBank/DDBJ whole genome shotgun (WGS) entry which is preliminary data.</text>
</comment>
<reference evidence="2 3" key="1">
    <citation type="submission" date="2019-03" db="EMBL/GenBank/DDBJ databases">
        <title>Genomic Encyclopedia of Type Strains, Phase IV (KMG-IV): sequencing the most valuable type-strain genomes for metagenomic binning, comparative biology and taxonomic classification.</title>
        <authorList>
            <person name="Goeker M."/>
        </authorList>
    </citation>
    <scope>NUCLEOTIDE SEQUENCE [LARGE SCALE GENOMIC DNA]</scope>
    <source>
        <strain evidence="2 3">DSM 25082</strain>
    </source>
</reference>
<evidence type="ECO:0000256" key="1">
    <source>
        <dbReference type="SAM" id="SignalP"/>
    </source>
</evidence>
<gene>
    <name evidence="2" type="ORF">DFR39_103182</name>
</gene>
<keyword evidence="1" id="KW-0732">Signal</keyword>
<accession>A0A4R6N811</accession>